<proteinExistence type="predicted"/>
<gene>
    <name evidence="1" type="ORF">WUBG_18365</name>
</gene>
<comment type="caution">
    <text evidence="1">The sequence shown here is derived from an EMBL/GenBank/DDBJ whole genome shotgun (WGS) entry which is preliminary data.</text>
</comment>
<accession>J9E5V2</accession>
<dbReference type="AlphaFoldDB" id="J9E5V2"/>
<name>J9E5V2_WUCBA</name>
<dbReference type="Proteomes" id="UP000004810">
    <property type="component" value="Unassembled WGS sequence"/>
</dbReference>
<evidence type="ECO:0000313" key="2">
    <source>
        <dbReference type="Proteomes" id="UP000004810"/>
    </source>
</evidence>
<protein>
    <submittedName>
        <fullName evidence="1">Uncharacterized protein</fullName>
    </submittedName>
</protein>
<organism evidence="1 2">
    <name type="scientific">Wuchereria bancrofti</name>
    <dbReference type="NCBI Taxonomy" id="6293"/>
    <lineage>
        <taxon>Eukaryota</taxon>
        <taxon>Metazoa</taxon>
        <taxon>Ecdysozoa</taxon>
        <taxon>Nematoda</taxon>
        <taxon>Chromadorea</taxon>
        <taxon>Rhabditida</taxon>
        <taxon>Spirurina</taxon>
        <taxon>Spiruromorpha</taxon>
        <taxon>Filarioidea</taxon>
        <taxon>Onchocercidae</taxon>
        <taxon>Wuchereria</taxon>
    </lineage>
</organism>
<reference evidence="2" key="1">
    <citation type="submission" date="2012-08" db="EMBL/GenBank/DDBJ databases">
        <title>The Genome Sequence of Wuchereria bancrofti.</title>
        <authorList>
            <person name="Nutman T.B."/>
            <person name="Fink D.L."/>
            <person name="Russ C."/>
            <person name="Young S."/>
            <person name="Zeng Q."/>
            <person name="Koehrsen M."/>
            <person name="Alvarado L."/>
            <person name="Berlin A."/>
            <person name="Chapman S.B."/>
            <person name="Chen Z."/>
            <person name="Freedman E."/>
            <person name="Gellesch M."/>
            <person name="Goldberg J."/>
            <person name="Griggs A."/>
            <person name="Gujja S."/>
            <person name="Heilman E.R."/>
            <person name="Heiman D."/>
            <person name="Hepburn T."/>
            <person name="Howarth C."/>
            <person name="Jen D."/>
            <person name="Larson L."/>
            <person name="Lewis B."/>
            <person name="Mehta T."/>
            <person name="Park D."/>
            <person name="Pearson M."/>
            <person name="Roberts A."/>
            <person name="Saif S."/>
            <person name="Shea T."/>
            <person name="Shenoy N."/>
            <person name="Sisk P."/>
            <person name="Stolte C."/>
            <person name="Sykes S."/>
            <person name="Walk T."/>
            <person name="White J."/>
            <person name="Yandava C."/>
            <person name="Haas B."/>
            <person name="Henn M.R."/>
            <person name="Nusbaum C."/>
            <person name="Birren B."/>
        </authorList>
    </citation>
    <scope>NUCLEOTIDE SEQUENCE [LARGE SCALE GENOMIC DNA]</scope>
    <source>
        <strain evidence="2">NA</strain>
    </source>
</reference>
<feature type="non-terminal residue" evidence="1">
    <location>
        <position position="1"/>
    </location>
</feature>
<dbReference type="EMBL" id="ADBV01020756">
    <property type="protein sequence ID" value="EJW70729.1"/>
    <property type="molecule type" value="Genomic_DNA"/>
</dbReference>
<sequence length="51" mass="6293">WMKEADKSDFAQLNHFFDYLSTFRSPFAHMREFCPENITCWRNHLLKEVVR</sequence>
<evidence type="ECO:0000313" key="1">
    <source>
        <dbReference type="EMBL" id="EJW70729.1"/>
    </source>
</evidence>